<dbReference type="Gene3D" id="3.30.470.20">
    <property type="entry name" value="ATP-grasp fold, B domain"/>
    <property type="match status" value="1"/>
</dbReference>
<keyword evidence="4" id="KW-0067">ATP-binding</keyword>
<dbReference type="GO" id="GO:0046872">
    <property type="term" value="F:metal ion binding"/>
    <property type="evidence" value="ECO:0007669"/>
    <property type="project" value="InterPro"/>
</dbReference>
<dbReference type="Pfam" id="PF07478">
    <property type="entry name" value="Dala_Dala_lig_C"/>
    <property type="match status" value="1"/>
</dbReference>
<protein>
    <submittedName>
        <fullName evidence="6">ATP-grasp domain-containing protein</fullName>
    </submittedName>
</protein>
<evidence type="ECO:0000256" key="3">
    <source>
        <dbReference type="ARBA" id="ARBA00023316"/>
    </source>
</evidence>
<dbReference type="SUPFAM" id="SSF53187">
    <property type="entry name" value="Zn-dependent exopeptidases"/>
    <property type="match status" value="1"/>
</dbReference>
<evidence type="ECO:0000313" key="7">
    <source>
        <dbReference type="Proteomes" id="UP000650524"/>
    </source>
</evidence>
<dbReference type="AlphaFoldDB" id="A0A8J6N085"/>
<proteinExistence type="inferred from homology"/>
<evidence type="ECO:0000259" key="5">
    <source>
        <dbReference type="PROSITE" id="PS50975"/>
    </source>
</evidence>
<evidence type="ECO:0000256" key="4">
    <source>
        <dbReference type="PROSITE-ProRule" id="PRU00409"/>
    </source>
</evidence>
<name>A0A8J6N085_9DELT</name>
<dbReference type="InterPro" id="IPR016185">
    <property type="entry name" value="PreATP-grasp_dom_sf"/>
</dbReference>
<dbReference type="PROSITE" id="PS50975">
    <property type="entry name" value="ATP_GRASP"/>
    <property type="match status" value="1"/>
</dbReference>
<dbReference type="PANTHER" id="PTHR23132">
    <property type="entry name" value="D-ALANINE--D-ALANINE LIGASE"/>
    <property type="match status" value="1"/>
</dbReference>
<comment type="similarity">
    <text evidence="1">Belongs to the D-alanine--D-alanine ligase family.</text>
</comment>
<dbReference type="InterPro" id="IPR013815">
    <property type="entry name" value="ATP_grasp_subdomain_1"/>
</dbReference>
<dbReference type="InterPro" id="IPR011761">
    <property type="entry name" value="ATP-grasp"/>
</dbReference>
<feature type="domain" description="ATP-grasp" evidence="5">
    <location>
        <begin position="119"/>
        <end position="320"/>
    </location>
</feature>
<dbReference type="Gene3D" id="3.30.1490.20">
    <property type="entry name" value="ATP-grasp fold, A domain"/>
    <property type="match status" value="1"/>
</dbReference>
<dbReference type="SUPFAM" id="SSF52440">
    <property type="entry name" value="PreATP-grasp domain"/>
    <property type="match status" value="1"/>
</dbReference>
<evidence type="ECO:0000313" key="6">
    <source>
        <dbReference type="EMBL" id="MBC8178577.1"/>
    </source>
</evidence>
<keyword evidence="2" id="KW-0436">Ligase</keyword>
<organism evidence="6 7">
    <name type="scientific">Candidatus Desulfacyla euxinica</name>
    <dbReference type="NCBI Taxonomy" id="2841693"/>
    <lineage>
        <taxon>Bacteria</taxon>
        <taxon>Deltaproteobacteria</taxon>
        <taxon>Candidatus Desulfacyla</taxon>
    </lineage>
</organism>
<dbReference type="GO" id="GO:0005524">
    <property type="term" value="F:ATP binding"/>
    <property type="evidence" value="ECO:0007669"/>
    <property type="project" value="UniProtKB-UniRule"/>
</dbReference>
<dbReference type="Gene3D" id="3.30.70.360">
    <property type="match status" value="1"/>
</dbReference>
<dbReference type="InterPro" id="IPR011095">
    <property type="entry name" value="Dala_Dala_lig_C"/>
</dbReference>
<keyword evidence="4" id="KW-0547">Nucleotide-binding</keyword>
<evidence type="ECO:0000256" key="1">
    <source>
        <dbReference type="ARBA" id="ARBA00010871"/>
    </source>
</evidence>
<accession>A0A8J6N085</accession>
<dbReference type="Gene3D" id="3.40.630.10">
    <property type="entry name" value="Zn peptidases"/>
    <property type="match status" value="1"/>
</dbReference>
<dbReference type="EMBL" id="JACNJD010000289">
    <property type="protein sequence ID" value="MBC8178577.1"/>
    <property type="molecule type" value="Genomic_DNA"/>
</dbReference>
<comment type="caution">
    <text evidence="6">The sequence shown here is derived from an EMBL/GenBank/DDBJ whole genome shotgun (WGS) entry which is preliminary data.</text>
</comment>
<reference evidence="6 7" key="1">
    <citation type="submission" date="2020-08" db="EMBL/GenBank/DDBJ databases">
        <title>Bridging the membrane lipid divide: bacteria of the FCB group superphylum have the potential to synthesize archaeal ether lipids.</title>
        <authorList>
            <person name="Villanueva L."/>
            <person name="Von Meijenfeldt F.A.B."/>
            <person name="Westbye A.B."/>
            <person name="Yadav S."/>
            <person name="Hopmans E.C."/>
            <person name="Dutilh B.E."/>
            <person name="Sinninghe Damste J.S."/>
        </authorList>
    </citation>
    <scope>NUCLEOTIDE SEQUENCE [LARGE SCALE GENOMIC DNA]</scope>
    <source>
        <strain evidence="6">NIOZ-UU27</strain>
    </source>
</reference>
<dbReference type="SUPFAM" id="SSF56059">
    <property type="entry name" value="Glutathione synthetase ATP-binding domain-like"/>
    <property type="match status" value="1"/>
</dbReference>
<gene>
    <name evidence="6" type="ORF">H8E19_14320</name>
</gene>
<dbReference type="GO" id="GO:0008716">
    <property type="term" value="F:D-alanine-D-alanine ligase activity"/>
    <property type="evidence" value="ECO:0007669"/>
    <property type="project" value="InterPro"/>
</dbReference>
<evidence type="ECO:0000256" key="2">
    <source>
        <dbReference type="ARBA" id="ARBA00022598"/>
    </source>
</evidence>
<dbReference type="GO" id="GO:0071555">
    <property type="term" value="P:cell wall organization"/>
    <property type="evidence" value="ECO:0007669"/>
    <property type="project" value="UniProtKB-KW"/>
</dbReference>
<keyword evidence="3" id="KW-0961">Cell wall biogenesis/degradation</keyword>
<dbReference type="PANTHER" id="PTHR23132:SF23">
    <property type="entry name" value="D-ALANINE--D-ALANINE LIGASE B"/>
    <property type="match status" value="1"/>
</dbReference>
<sequence length="717" mass="79988">MKIAVVYNRESENVINLFGIPNREKYGKKAIKAIVDGLKKFGHQVKALEGDKDLIRKLEVFMPKVLKGELPGMVFNLSYGIQGQARYTHVPGILEMIGIPYVGSNPLAHSLALDKVVAKMIFRQQGLPTPDFAVLDAPGFAAPDLPYPLIVKPKNEAVSMGIKVVTNEKELREAARFIFGAFQQPVLVEQYIQGREINVGLLGNSPPVSLPPCEIVFGEGGPAIYTLEDKKGESGREIKWLCPAPIGDELTQKAREIAVRAFSSLGCNDCARVDMRLDSEDNFYILEINSLPSLGEHGSYTIAAKETGLDFPDLVNALVETACARYFGTPKPPGLSARDTDLGTLIFSYLSKQRDLMERKLEEWVSVPSRTFDPVGNRAAAKKLEKQLNEIKMKPVTGLTDRRRSVWTWETRAGLDGGTLFISHLDIPLDPNVPTQLFRREPEWLYGEGIGTSRASLVLIQFVLRSLRHCRVLQKLPIGVLFYVDEGRDCRNSTDIIHEAASKARRVIILRPGTVGDKIIIQRRGQRKYQLIVEGKPKRLGQHQKTPDVLLWFCEKLRELSGLSSRKDRISLSAVDVKTDVFPMLLPHRVMANLMLSYPDQKVADAIEEKMKKILSMKGLKCKLERISDRPPMKERRNNLGLAKSLSAVAQKWEIPLVQESSVWPSVGGLVPPRIPVVCGAGPVSKDLYTPQEAVNRASLIQRTLLIAQFLAKDIRK</sequence>
<dbReference type="Proteomes" id="UP000650524">
    <property type="component" value="Unassembled WGS sequence"/>
</dbReference>